<evidence type="ECO:0000313" key="2">
    <source>
        <dbReference type="Proteomes" id="UP001165064"/>
    </source>
</evidence>
<evidence type="ECO:0000313" key="1">
    <source>
        <dbReference type="EMBL" id="GME85420.1"/>
    </source>
</evidence>
<reference evidence="1" key="1">
    <citation type="submission" date="2023-04" db="EMBL/GenBank/DDBJ databases">
        <title>Ambrosiozyma monospora NBRC 10751.</title>
        <authorList>
            <person name="Ichikawa N."/>
            <person name="Sato H."/>
            <person name="Tonouchi N."/>
        </authorList>
    </citation>
    <scope>NUCLEOTIDE SEQUENCE</scope>
    <source>
        <strain evidence="1">NBRC 10751</strain>
    </source>
</reference>
<keyword evidence="2" id="KW-1185">Reference proteome</keyword>
<proteinExistence type="predicted"/>
<name>A0ACB5TCI7_AMBMO</name>
<organism evidence="1 2">
    <name type="scientific">Ambrosiozyma monospora</name>
    <name type="common">Yeast</name>
    <name type="synonym">Endomycopsis monosporus</name>
    <dbReference type="NCBI Taxonomy" id="43982"/>
    <lineage>
        <taxon>Eukaryota</taxon>
        <taxon>Fungi</taxon>
        <taxon>Dikarya</taxon>
        <taxon>Ascomycota</taxon>
        <taxon>Saccharomycotina</taxon>
        <taxon>Pichiomycetes</taxon>
        <taxon>Pichiales</taxon>
        <taxon>Pichiaceae</taxon>
        <taxon>Ambrosiozyma</taxon>
    </lineage>
</organism>
<sequence>MSRSFDTAMTSNYAYQLVRLSDIQNPTSDPDLHSNVPAVQINGIHHRLSISSLNGNGTGADNLGSGNGHDPGSSPGHRHRRPSNYSTHAAAGNPGGAGGVYCPNCGFLVSVDEQHGGYTSRNGMGGTGMARTGIGMGEFKRRDYFKLLGRLESGSEANKELISRIFHGPSPVEAGSSSNEVSLSPSSITVGGAGAGGGGSEFELGHLPSGIPIELINQGYFDKFFKVLKVLGNGSNGVVMKVEHELFGLNLGVFALKKIAIGNDMDNLIRILDEVNITMSG</sequence>
<accession>A0ACB5TCI7</accession>
<gene>
    <name evidence="1" type="ORF">Amon02_000759900</name>
</gene>
<dbReference type="EMBL" id="BSXS01006375">
    <property type="protein sequence ID" value="GME85420.1"/>
    <property type="molecule type" value="Genomic_DNA"/>
</dbReference>
<comment type="caution">
    <text evidence="1">The sequence shown here is derived from an EMBL/GenBank/DDBJ whole genome shotgun (WGS) entry which is preliminary data.</text>
</comment>
<dbReference type="Proteomes" id="UP001165064">
    <property type="component" value="Unassembled WGS sequence"/>
</dbReference>
<protein>
    <submittedName>
        <fullName evidence="1">Unnamed protein product</fullName>
    </submittedName>
</protein>